<dbReference type="EMBL" id="JAFHDT010000487">
    <property type="protein sequence ID" value="KAI7789365.1"/>
    <property type="molecule type" value="Genomic_DNA"/>
</dbReference>
<dbReference type="InterPro" id="IPR040676">
    <property type="entry name" value="DUF5641"/>
</dbReference>
<evidence type="ECO:0000313" key="3">
    <source>
        <dbReference type="EMBL" id="KAI7789365.1"/>
    </source>
</evidence>
<dbReference type="SUPFAM" id="SSF53098">
    <property type="entry name" value="Ribonuclease H-like"/>
    <property type="match status" value="1"/>
</dbReference>
<protein>
    <recommendedName>
        <fullName evidence="2">DUF5641 domain-containing protein</fullName>
    </recommendedName>
</protein>
<dbReference type="Pfam" id="PF18701">
    <property type="entry name" value="DUF5641"/>
    <property type="match status" value="1"/>
</dbReference>
<feature type="domain" description="DUF5641" evidence="2">
    <location>
        <begin position="332"/>
        <end position="428"/>
    </location>
</feature>
<name>A0A9W7T2P9_TRIRA</name>
<evidence type="ECO:0000259" key="2">
    <source>
        <dbReference type="Pfam" id="PF18701"/>
    </source>
</evidence>
<comment type="caution">
    <text evidence="3">The sequence shown here is derived from an EMBL/GenBank/DDBJ whole genome shotgun (WGS) entry which is preliminary data.</text>
</comment>
<keyword evidence="4" id="KW-1185">Reference proteome</keyword>
<feature type="compositionally biased region" description="Polar residues" evidence="1">
    <location>
        <begin position="7"/>
        <end position="20"/>
    </location>
</feature>
<dbReference type="AlphaFoldDB" id="A0A9W7T2P9"/>
<reference evidence="3" key="1">
    <citation type="submission" date="2021-02" db="EMBL/GenBank/DDBJ databases">
        <title>Comparative genomics reveals that relaxation of natural selection precedes convergent phenotypic evolution of cavefish.</title>
        <authorList>
            <person name="Peng Z."/>
        </authorList>
    </citation>
    <scope>NUCLEOTIDE SEQUENCE</scope>
    <source>
        <tissue evidence="3">Muscle</tissue>
    </source>
</reference>
<dbReference type="PANTHER" id="PTHR47331">
    <property type="entry name" value="PHD-TYPE DOMAIN-CONTAINING PROTEIN"/>
    <property type="match status" value="1"/>
</dbReference>
<dbReference type="Gene3D" id="3.30.420.10">
    <property type="entry name" value="Ribonuclease H-like superfamily/Ribonuclease H"/>
    <property type="match status" value="1"/>
</dbReference>
<dbReference type="GO" id="GO:0003676">
    <property type="term" value="F:nucleic acid binding"/>
    <property type="evidence" value="ECO:0007669"/>
    <property type="project" value="InterPro"/>
</dbReference>
<proteinExistence type="predicted"/>
<feature type="region of interest" description="Disordered" evidence="1">
    <location>
        <begin position="1"/>
        <end position="20"/>
    </location>
</feature>
<organism evidence="3 4">
    <name type="scientific">Triplophysa rosa</name>
    <name type="common">Cave loach</name>
    <dbReference type="NCBI Taxonomy" id="992332"/>
    <lineage>
        <taxon>Eukaryota</taxon>
        <taxon>Metazoa</taxon>
        <taxon>Chordata</taxon>
        <taxon>Craniata</taxon>
        <taxon>Vertebrata</taxon>
        <taxon>Euteleostomi</taxon>
        <taxon>Actinopterygii</taxon>
        <taxon>Neopterygii</taxon>
        <taxon>Teleostei</taxon>
        <taxon>Ostariophysi</taxon>
        <taxon>Cypriniformes</taxon>
        <taxon>Nemacheilidae</taxon>
        <taxon>Triplophysa</taxon>
    </lineage>
</organism>
<dbReference type="Proteomes" id="UP001059041">
    <property type="component" value="Unassembled WGS sequence"/>
</dbReference>
<dbReference type="PANTHER" id="PTHR47331:SF6">
    <property type="entry name" value="DOUBLECORTIN DOMAIN-CONTAINING PROTEIN"/>
    <property type="match status" value="1"/>
</dbReference>
<evidence type="ECO:0000256" key="1">
    <source>
        <dbReference type="SAM" id="MobiDB-lite"/>
    </source>
</evidence>
<accession>A0A9W7T2P9</accession>
<gene>
    <name evidence="3" type="ORF">IRJ41_003871</name>
</gene>
<dbReference type="InterPro" id="IPR012337">
    <property type="entry name" value="RNaseH-like_sf"/>
</dbReference>
<evidence type="ECO:0000313" key="4">
    <source>
        <dbReference type="Proteomes" id="UP001059041"/>
    </source>
</evidence>
<dbReference type="InterPro" id="IPR036397">
    <property type="entry name" value="RNaseH_sf"/>
</dbReference>
<sequence>MAKLTTLARNKSKASGQNTTNLQTQAKLTVISSVQQYEFKEDIKRLHKGEQIPKTSPLVGGQTSLADFPYDERHPLILPKKHHVSTLLVRHYHQGVVHQGRHLTEGVLRSAGVWIIGGKKLVSSVIYQCVTCRRLRGKPVEQKMANLPEDRLTMEPPFTRVGLDVFGRWSVVTRKTRGGAAESKRWAVLFSCLGTRAVHIEVIESMSTSCFINALRRFFAVRGPSKVFRSDRGTNFIGAYYLSNEGCTWTFNTPHSSHMGGSWERMIGIARRILDAMFLQAGSTRLTHEVLTTLMAEVMAIINARPLVSISTDSDSPTILTPSMLLTPKAGQWQHVQGLANTFWKRWRQEYLSVLHPRRKWTHDKDNVQEGDVVLLKDEQVKRNEWPIGLITKTFPSEDKKVRKVEVKVVKQGTSRVYLRPVTQLILLLPRSSETKTDKS</sequence>